<evidence type="ECO:0008006" key="4">
    <source>
        <dbReference type="Google" id="ProtNLM"/>
    </source>
</evidence>
<proteinExistence type="predicted"/>
<feature type="compositionally biased region" description="Basic and acidic residues" evidence="1">
    <location>
        <begin position="207"/>
        <end position="250"/>
    </location>
</feature>
<name>A0A919NVM4_9ACTN</name>
<protein>
    <recommendedName>
        <fullName evidence="4">Band 7 domain-containing protein</fullName>
    </recommendedName>
</protein>
<feature type="region of interest" description="Disordered" evidence="1">
    <location>
        <begin position="416"/>
        <end position="472"/>
    </location>
</feature>
<sequence>MPGYPVVRTEFLKDAPSRGLLGLGKKRRDADELPKAGAHEVWVYRVEGRYVVNRGELARDDDNVVRADCVSLVNISRGMPITVEMTIPSAEASNFIMRITFSCTVTDPALVVRENVQASEAILAYLQRDGKLGHLALGLRMAHLNQLRREATARIRAYTEVKPPDVHGLDLRFLGVEVLTPPDLEQFEKRRREAEAEHTLQRQRVGYHQDDELDAERHTQGLEGRRRGGKHAADRVDQEHSHQQARKEQQHIQQVQAEQLAFARREVEYAFESFGGDPLKALIFAQAKGEIDAKELAERMVADERDRVEYTRRQGDLDRDDDRMQISWTHDERTKALSSDRDEQREASNHRRLMELETVRAERQEIRDRRQEDREDRHKQLDMQLDVLRELAKRGHLDMINVQVDKLVTDIYGGTPAVSNPDRGALPEADQPAPIEAEKSASSETGTDDGENDNDPVEIDIESKDEDDDPGR</sequence>
<dbReference type="Proteomes" id="UP000623608">
    <property type="component" value="Unassembled WGS sequence"/>
</dbReference>
<gene>
    <name evidence="2" type="ORF">Ate02nite_78100</name>
</gene>
<reference evidence="2" key="1">
    <citation type="submission" date="2021-01" db="EMBL/GenBank/DDBJ databases">
        <title>Whole genome shotgun sequence of Actinoplanes tereljensis NBRC 105297.</title>
        <authorList>
            <person name="Komaki H."/>
            <person name="Tamura T."/>
        </authorList>
    </citation>
    <scope>NUCLEOTIDE SEQUENCE</scope>
    <source>
        <strain evidence="2">NBRC 105297</strain>
    </source>
</reference>
<accession>A0A919NVM4</accession>
<dbReference type="AlphaFoldDB" id="A0A919NVM4"/>
<keyword evidence="3" id="KW-1185">Reference proteome</keyword>
<organism evidence="2 3">
    <name type="scientific">Paractinoplanes tereljensis</name>
    <dbReference type="NCBI Taxonomy" id="571912"/>
    <lineage>
        <taxon>Bacteria</taxon>
        <taxon>Bacillati</taxon>
        <taxon>Actinomycetota</taxon>
        <taxon>Actinomycetes</taxon>
        <taxon>Micromonosporales</taxon>
        <taxon>Micromonosporaceae</taxon>
        <taxon>Paractinoplanes</taxon>
    </lineage>
</organism>
<feature type="region of interest" description="Disordered" evidence="1">
    <location>
        <begin position="192"/>
        <end position="252"/>
    </location>
</feature>
<feature type="region of interest" description="Disordered" evidence="1">
    <location>
        <begin position="330"/>
        <end position="353"/>
    </location>
</feature>
<evidence type="ECO:0000313" key="3">
    <source>
        <dbReference type="Proteomes" id="UP000623608"/>
    </source>
</evidence>
<evidence type="ECO:0000313" key="2">
    <source>
        <dbReference type="EMBL" id="GIF25080.1"/>
    </source>
</evidence>
<feature type="compositionally biased region" description="Acidic residues" evidence="1">
    <location>
        <begin position="446"/>
        <end position="472"/>
    </location>
</feature>
<comment type="caution">
    <text evidence="2">The sequence shown here is derived from an EMBL/GenBank/DDBJ whole genome shotgun (WGS) entry which is preliminary data.</text>
</comment>
<evidence type="ECO:0000256" key="1">
    <source>
        <dbReference type="SAM" id="MobiDB-lite"/>
    </source>
</evidence>
<dbReference type="EMBL" id="BOMY01000050">
    <property type="protein sequence ID" value="GIF25080.1"/>
    <property type="molecule type" value="Genomic_DNA"/>
</dbReference>
<dbReference type="RefSeq" id="WP_203812907.1">
    <property type="nucleotide sequence ID" value="NZ_BOMY01000050.1"/>
</dbReference>